<organism evidence="2 3">
    <name type="scientific">Psittacicella hinzii</name>
    <dbReference type="NCBI Taxonomy" id="2028575"/>
    <lineage>
        <taxon>Bacteria</taxon>
        <taxon>Pseudomonadati</taxon>
        <taxon>Pseudomonadota</taxon>
        <taxon>Gammaproteobacteria</taxon>
        <taxon>Pasteurellales</taxon>
        <taxon>Psittacicellaceae</taxon>
        <taxon>Psittacicella</taxon>
    </lineage>
</organism>
<dbReference type="OrthoDB" id="5451742at2"/>
<dbReference type="GO" id="GO:0015661">
    <property type="term" value="F:L-lysine efflux transmembrane transporter activity"/>
    <property type="evidence" value="ECO:0007669"/>
    <property type="project" value="InterPro"/>
</dbReference>
<gene>
    <name evidence="2" type="ORF">CKF58_00975</name>
</gene>
<feature type="transmembrane region" description="Helical" evidence="1">
    <location>
        <begin position="30"/>
        <end position="51"/>
    </location>
</feature>
<evidence type="ECO:0008006" key="4">
    <source>
        <dbReference type="Google" id="ProtNLM"/>
    </source>
</evidence>
<dbReference type="AlphaFoldDB" id="A0A3A1YVU2"/>
<keyword evidence="1" id="KW-0472">Membrane</keyword>
<feature type="transmembrane region" description="Helical" evidence="1">
    <location>
        <begin position="137"/>
        <end position="155"/>
    </location>
</feature>
<comment type="caution">
    <text evidence="2">The sequence shown here is derived from an EMBL/GenBank/DDBJ whole genome shotgun (WGS) entry which is preliminary data.</text>
</comment>
<evidence type="ECO:0000313" key="3">
    <source>
        <dbReference type="Proteomes" id="UP000265916"/>
    </source>
</evidence>
<dbReference type="PANTHER" id="PTHR35804">
    <property type="entry name" value="LYSINE EXPORTER LYSO"/>
    <property type="match status" value="1"/>
</dbReference>
<dbReference type="PANTHER" id="PTHR35804:SF1">
    <property type="entry name" value="LYSINE EXPORTER LYSO"/>
    <property type="match status" value="1"/>
</dbReference>
<dbReference type="EMBL" id="NRJG01000017">
    <property type="protein sequence ID" value="RIY40187.1"/>
    <property type="molecule type" value="Genomic_DNA"/>
</dbReference>
<evidence type="ECO:0000256" key="1">
    <source>
        <dbReference type="SAM" id="Phobius"/>
    </source>
</evidence>
<feature type="transmembrane region" description="Helical" evidence="1">
    <location>
        <begin position="175"/>
        <end position="195"/>
    </location>
</feature>
<feature type="transmembrane region" description="Helical" evidence="1">
    <location>
        <begin position="63"/>
        <end position="83"/>
    </location>
</feature>
<feature type="transmembrane region" description="Helical" evidence="1">
    <location>
        <begin position="281"/>
        <end position="303"/>
    </location>
</feature>
<proteinExistence type="predicted"/>
<sequence length="306" mass="33369">MGIVEGLGIVLLPFFLGFYLGNIFTRLGRYSSSFLMVTLSLLLFIMGFKLGQIENLATELPRIGVKVVIFTVVLHLCNFLFLMPCDHLQHKKSRQIAQVTRDWRLLLDVAKLILSVVVGVIAGLWAKGAGASFDYNLLGTISNLILLFMILASGIQLGSAKYKLKEVLLNKEGFIISVLFTLSCLVAGLVCYLITDVPLNKSLAYTAGMGWYSLSSVILANAWGPLDGSMVFFIDMARELLALVLVPLLMQRFRCTAVTQPGATSLDCSLPIIQRSGGNGVVGLAITFGFFANLYVPVLLVLFTGM</sequence>
<keyword evidence="1" id="KW-1133">Transmembrane helix</keyword>
<dbReference type="InterPro" id="IPR005642">
    <property type="entry name" value="LysO"/>
</dbReference>
<keyword evidence="3" id="KW-1185">Reference proteome</keyword>
<dbReference type="Proteomes" id="UP000265916">
    <property type="component" value="Unassembled WGS sequence"/>
</dbReference>
<protein>
    <recommendedName>
        <fullName evidence="4">Lysine exporter LysO family protein</fullName>
    </recommendedName>
</protein>
<dbReference type="RefSeq" id="WP_119530123.1">
    <property type="nucleotide sequence ID" value="NZ_JBHSSP010000007.1"/>
</dbReference>
<evidence type="ECO:0000313" key="2">
    <source>
        <dbReference type="EMBL" id="RIY40187.1"/>
    </source>
</evidence>
<keyword evidence="1" id="KW-0812">Transmembrane</keyword>
<feature type="transmembrane region" description="Helical" evidence="1">
    <location>
        <begin position="7"/>
        <end position="24"/>
    </location>
</feature>
<name>A0A3A1YVU2_9GAMM</name>
<feature type="transmembrane region" description="Helical" evidence="1">
    <location>
        <begin position="202"/>
        <end position="224"/>
    </location>
</feature>
<feature type="transmembrane region" description="Helical" evidence="1">
    <location>
        <begin position="103"/>
        <end position="125"/>
    </location>
</feature>
<accession>A0A3A1YVU2</accession>
<dbReference type="GO" id="GO:0005886">
    <property type="term" value="C:plasma membrane"/>
    <property type="evidence" value="ECO:0007669"/>
    <property type="project" value="TreeGrafter"/>
</dbReference>
<dbReference type="Pfam" id="PF03956">
    <property type="entry name" value="Lys_export"/>
    <property type="match status" value="1"/>
</dbReference>
<reference evidence="2 3" key="1">
    <citation type="submission" date="2017-08" db="EMBL/GenBank/DDBJ databases">
        <title>Reclassification of Bisgaard taxon 37 and 44.</title>
        <authorList>
            <person name="Christensen H."/>
        </authorList>
    </citation>
    <scope>NUCLEOTIDE SEQUENCE [LARGE SCALE GENOMIC DNA]</scope>
    <source>
        <strain evidence="2 3">111</strain>
    </source>
</reference>